<reference evidence="2" key="1">
    <citation type="submission" date="2021-01" db="EMBL/GenBank/DDBJ databases">
        <authorList>
            <person name="Corre E."/>
            <person name="Pelletier E."/>
            <person name="Niang G."/>
            <person name="Scheremetjew M."/>
            <person name="Finn R."/>
            <person name="Kale V."/>
            <person name="Holt S."/>
            <person name="Cochrane G."/>
            <person name="Meng A."/>
            <person name="Brown T."/>
            <person name="Cohen L."/>
        </authorList>
    </citation>
    <scope>NUCLEOTIDE SEQUENCE</scope>
    <source>
        <strain evidence="2">Isolate 1302-5</strain>
    </source>
</reference>
<evidence type="ECO:0000313" key="2">
    <source>
        <dbReference type="EMBL" id="CAE2248510.1"/>
    </source>
</evidence>
<organism evidence="2">
    <name type="scientific">Odontella aurita</name>
    <dbReference type="NCBI Taxonomy" id="265563"/>
    <lineage>
        <taxon>Eukaryota</taxon>
        <taxon>Sar</taxon>
        <taxon>Stramenopiles</taxon>
        <taxon>Ochrophyta</taxon>
        <taxon>Bacillariophyta</taxon>
        <taxon>Mediophyceae</taxon>
        <taxon>Biddulphiophycidae</taxon>
        <taxon>Eupodiscales</taxon>
        <taxon>Odontellaceae</taxon>
        <taxon>Odontella</taxon>
    </lineage>
</organism>
<protein>
    <submittedName>
        <fullName evidence="2">Uncharacterized protein</fullName>
    </submittedName>
</protein>
<feature type="region of interest" description="Disordered" evidence="1">
    <location>
        <begin position="567"/>
        <end position="594"/>
    </location>
</feature>
<feature type="region of interest" description="Disordered" evidence="1">
    <location>
        <begin position="525"/>
        <end position="544"/>
    </location>
</feature>
<proteinExistence type="predicted"/>
<dbReference type="AlphaFoldDB" id="A0A7S4J2C9"/>
<evidence type="ECO:0000256" key="1">
    <source>
        <dbReference type="SAM" id="MobiDB-lite"/>
    </source>
</evidence>
<gene>
    <name evidence="2" type="ORF">OAUR00152_LOCUS20067</name>
</gene>
<dbReference type="EMBL" id="HBKQ01029433">
    <property type="protein sequence ID" value="CAE2248510.1"/>
    <property type="molecule type" value="Transcribed_RNA"/>
</dbReference>
<accession>A0A7S4J2C9</accession>
<sequence>MALVNDAHLKEARDMLSVLESLEGIPLSSWMIRSVQSWFRAHYLWTSRRFQVNRSYVVPLWEERFHYPHVVVEAQDEFERDLHAIARIVDGLQEECCVDGDEAGLHEAWHLYVLHLEAAMVVFTDVGVALYHAYFSYEEHLELMKGLDVVQKISRHTQGLGATIDACGGIAAFQSVCLGEEGVHFELEGFYRKRYLDYTEHVKIHMIALSTGGDFDKVRNLIKYSAHVRNVDVHIMYALALGGREEVCGLTRQENSCSLSQELVPFNPLDPKYRKNEQFAPNKLGEWKTRSPLHVEESAWVLVNCAQRAEVREMKEVLQSVAARGEIPAWTVESIKQWWASHREWVETRLDVLRDHTLPALERRLTFPASLVEALEGMRIHIHTVGELVDQLQPGDQVWRLYDLFDAWSAYEALTVESLNLCEPMAIMLFHAYFNQDEVAQIVRMEHQKMSSLCTGAVVYHVGREKAAGAIPLNALQLNFRLTEYKNASVVHLRALQSGKKTLHGRRGSVENFCLMLKDSLKDEELQPFEPEESPPKRSPSVGKSLYSLLNSSLMDEMLPSIASEEETLAKQRRRSSGLTDCSESDEIPLWIYD</sequence>
<name>A0A7S4J2C9_9STRA</name>